<accession>A0ABY7AJS3</accession>
<name>A0ABY7AJS3_9ALTE</name>
<dbReference type="RefSeq" id="WP_268074013.1">
    <property type="nucleotide sequence ID" value="NZ_CP109965.1"/>
</dbReference>
<sequence>MSLKEAPTHVQVAVDLIMLLEDNNVDPNDVLKAIKIVEQDYLNKLGNNINKTES</sequence>
<dbReference type="Proteomes" id="UP001163726">
    <property type="component" value="Chromosome"/>
</dbReference>
<gene>
    <name evidence="1" type="ORF">OLW01_11265</name>
</gene>
<evidence type="ECO:0000313" key="2">
    <source>
        <dbReference type="Proteomes" id="UP001163726"/>
    </source>
</evidence>
<organism evidence="1 2">
    <name type="scientific">Catenovulum adriaticum</name>
    <dbReference type="NCBI Taxonomy" id="2984846"/>
    <lineage>
        <taxon>Bacteria</taxon>
        <taxon>Pseudomonadati</taxon>
        <taxon>Pseudomonadota</taxon>
        <taxon>Gammaproteobacteria</taxon>
        <taxon>Alteromonadales</taxon>
        <taxon>Alteromonadaceae</taxon>
        <taxon>Catenovulum</taxon>
    </lineage>
</organism>
<dbReference type="Pfam" id="PF10689">
    <property type="entry name" value="DUF2496"/>
    <property type="match status" value="1"/>
</dbReference>
<reference evidence="1" key="1">
    <citation type="submission" date="2022-10" db="EMBL/GenBank/DDBJ databases">
        <title>Catenovulum adriacola sp. nov. isolated in the Harbour of Susak.</title>
        <authorList>
            <person name="Schoch T."/>
            <person name="Reich S.J."/>
            <person name="Stoeferle S."/>
            <person name="Flaiz M."/>
            <person name="Kazda M."/>
            <person name="Riedel C.U."/>
            <person name="Duerre P."/>
        </authorList>
    </citation>
    <scope>NUCLEOTIDE SEQUENCE</scope>
    <source>
        <strain evidence="1">TS8</strain>
    </source>
</reference>
<dbReference type="InterPro" id="IPR019630">
    <property type="entry name" value="DUF2496_YbaM-rel"/>
</dbReference>
<proteinExistence type="predicted"/>
<protein>
    <submittedName>
        <fullName evidence="1">DUF2496 domain-containing protein</fullName>
    </submittedName>
</protein>
<evidence type="ECO:0000313" key="1">
    <source>
        <dbReference type="EMBL" id="WAJ69729.1"/>
    </source>
</evidence>
<dbReference type="EMBL" id="CP109965">
    <property type="protein sequence ID" value="WAJ69729.1"/>
    <property type="molecule type" value="Genomic_DNA"/>
</dbReference>
<keyword evidence="2" id="KW-1185">Reference proteome</keyword>